<dbReference type="InterPro" id="IPR049053">
    <property type="entry name" value="AFCA-like_C"/>
</dbReference>
<protein>
    <submittedName>
        <fullName evidence="4">Alpha-L-fucosidase 2</fullName>
    </submittedName>
</protein>
<dbReference type="Pfam" id="PF21307">
    <property type="entry name" value="Glyco_hydro_95_C"/>
    <property type="match status" value="1"/>
</dbReference>
<feature type="domain" description="Alpha fucosidase A-like C-terminal" evidence="2">
    <location>
        <begin position="689"/>
        <end position="749"/>
    </location>
</feature>
<dbReference type="PIRSF" id="PIRSF007663">
    <property type="entry name" value="UCP007663"/>
    <property type="match status" value="1"/>
</dbReference>
<sequence length="771" mass="86424">MILSNSQRSTTVFFLTVFVSICSVSHGQQNLKLWYKQPSKQWEDALPVGNGKLAAMVFGGVKTERIQFNEETLWTGEPRSYAHKGASQYLDQIRTLLNEEKQKEAEDLATREFMGVPMRQMAYQAFGDLYMDFMDHENFTDYSRELDLQDGIARVKYKSNGATFTREVFASFPAKAIYIKLKTDQSGKLNFVLRMDAIHLDKKMTANGNELTLHVKVDKGVLEGVAKVKLLTDGKLRQGEGKITIENATTATVILSAATSYIDYKTVNGKPGEITSSILKNSVDFEQAKKGHTADYQKFFARFNLDLPANENSVLPTDERLLKFKDVPDDPAFLALYVQYARYLLITSSRPGTHPANLQGKWNDKLNPSWDSKYTVNINTEMNYWPVEMTNLSELHQPLFGMIRDLSKTGAEVAKEHYNASGWLVHHNTDLWRGAAPINAANHGIWVTGGAWLSLHLWEHYRFTQDKEFLKQTAYPLMKGAAEFFVDFLVKEPKTGFLISSPSNSPENGGLVAGPTMDHQIIRGLFKACIESAEILKTDADFVSKLKMIIPEIAPNKIGKAGQLQEWMTDIDDTTSHHRHVSHLWGVYPGEEITPVKTPDLLNAAKKSLEFRGDDGTGWSLAWKINYWARFLDGDHAYTMIRKLFNPIMDASIKKGGGGSYPNLFDAHPPFQIDGNFGGAAGILECLVQSHLGEINLLPALPSALPDGKITGLVTRGAFELSMEWKSGKLVSVSILSKTGNKCRLRYGNIFAEFPTSKGKSYRLTRELKIM</sequence>
<dbReference type="Pfam" id="PF22124">
    <property type="entry name" value="Glyco_hydro_95_cat"/>
    <property type="match status" value="1"/>
</dbReference>
<dbReference type="PANTHER" id="PTHR31084">
    <property type="entry name" value="ALPHA-L-FUCOSIDASE 2"/>
    <property type="match status" value="1"/>
</dbReference>
<gene>
    <name evidence="4" type="ORF">SAMN04487995_4088</name>
</gene>
<feature type="domain" description="Glycosyl hydrolase family 95 catalytic" evidence="3">
    <location>
        <begin position="285"/>
        <end position="687"/>
    </location>
</feature>
<reference evidence="4 5" key="1">
    <citation type="submission" date="2016-10" db="EMBL/GenBank/DDBJ databases">
        <authorList>
            <person name="de Groot N.N."/>
        </authorList>
    </citation>
    <scope>NUCLEOTIDE SEQUENCE [LARGE SCALE GENOMIC DNA]</scope>
    <source>
        <strain evidence="4 5">DSM 19938</strain>
    </source>
</reference>
<dbReference type="PANTHER" id="PTHR31084:SF0">
    <property type="entry name" value="ALPHA-L-FUCOSIDASE 2"/>
    <property type="match status" value="1"/>
</dbReference>
<dbReference type="RefSeq" id="WP_090338086.1">
    <property type="nucleotide sequence ID" value="NZ_FNXY01000006.1"/>
</dbReference>
<dbReference type="Pfam" id="PF14498">
    <property type="entry name" value="Glyco_hyd_65N_2"/>
    <property type="match status" value="1"/>
</dbReference>
<keyword evidence="5" id="KW-1185">Reference proteome</keyword>
<organism evidence="4 5">
    <name type="scientific">Dyadobacter koreensis</name>
    <dbReference type="NCBI Taxonomy" id="408657"/>
    <lineage>
        <taxon>Bacteria</taxon>
        <taxon>Pseudomonadati</taxon>
        <taxon>Bacteroidota</taxon>
        <taxon>Cytophagia</taxon>
        <taxon>Cytophagales</taxon>
        <taxon>Spirosomataceae</taxon>
        <taxon>Dyadobacter</taxon>
    </lineage>
</organism>
<dbReference type="GO" id="GO:0004560">
    <property type="term" value="F:alpha-L-fucosidase activity"/>
    <property type="evidence" value="ECO:0007669"/>
    <property type="project" value="InterPro"/>
</dbReference>
<feature type="domain" description="Glycosyl hydrolase family 95 N-terminal" evidence="1">
    <location>
        <begin position="33"/>
        <end position="261"/>
    </location>
</feature>
<proteinExistence type="predicted"/>
<dbReference type="InterPro" id="IPR027414">
    <property type="entry name" value="GH95_N_dom"/>
</dbReference>
<dbReference type="SUPFAM" id="SSF48208">
    <property type="entry name" value="Six-hairpin glycosidases"/>
    <property type="match status" value="1"/>
</dbReference>
<evidence type="ECO:0000259" key="1">
    <source>
        <dbReference type="Pfam" id="PF14498"/>
    </source>
</evidence>
<evidence type="ECO:0000313" key="5">
    <source>
        <dbReference type="Proteomes" id="UP000199532"/>
    </source>
</evidence>
<evidence type="ECO:0000259" key="3">
    <source>
        <dbReference type="Pfam" id="PF22124"/>
    </source>
</evidence>
<dbReference type="Proteomes" id="UP000199532">
    <property type="component" value="Unassembled WGS sequence"/>
</dbReference>
<evidence type="ECO:0000313" key="4">
    <source>
        <dbReference type="EMBL" id="SEJ30412.1"/>
    </source>
</evidence>
<dbReference type="InterPro" id="IPR016518">
    <property type="entry name" value="Alpha-L-fucosidase"/>
</dbReference>
<dbReference type="Gene3D" id="1.50.10.10">
    <property type="match status" value="1"/>
</dbReference>
<dbReference type="GO" id="GO:0005975">
    <property type="term" value="P:carbohydrate metabolic process"/>
    <property type="evidence" value="ECO:0007669"/>
    <property type="project" value="InterPro"/>
</dbReference>
<evidence type="ECO:0000259" key="2">
    <source>
        <dbReference type="Pfam" id="PF21307"/>
    </source>
</evidence>
<dbReference type="SMR" id="A0A1H6XZU5"/>
<dbReference type="STRING" id="408657.SAMN04487995_4088"/>
<accession>A0A1H6XZU5</accession>
<dbReference type="InterPro" id="IPR008928">
    <property type="entry name" value="6-hairpin_glycosidase_sf"/>
</dbReference>
<dbReference type="InterPro" id="IPR012341">
    <property type="entry name" value="6hp_glycosidase-like_sf"/>
</dbReference>
<name>A0A1H6XZU5_9BACT</name>
<dbReference type="OrthoDB" id="9802600at2"/>
<dbReference type="EMBL" id="FNXY01000006">
    <property type="protein sequence ID" value="SEJ30412.1"/>
    <property type="molecule type" value="Genomic_DNA"/>
</dbReference>
<dbReference type="AlphaFoldDB" id="A0A1H6XZU5"/>
<dbReference type="InterPro" id="IPR054363">
    <property type="entry name" value="GH95_cat"/>
</dbReference>